<dbReference type="InterPro" id="IPR023404">
    <property type="entry name" value="rSAM_horseshoe"/>
</dbReference>
<dbReference type="EC" id="1.3.98.3" evidence="15"/>
<comment type="subunit">
    <text evidence="4">Monomer.</text>
</comment>
<dbReference type="PANTHER" id="PTHR13932">
    <property type="entry name" value="COPROPORPHYRINIGEN III OXIDASE"/>
    <property type="match status" value="1"/>
</dbReference>
<evidence type="ECO:0000256" key="1">
    <source>
        <dbReference type="ARBA" id="ARBA00004496"/>
    </source>
</evidence>
<dbReference type="Gene3D" id="1.10.10.920">
    <property type="match status" value="1"/>
</dbReference>
<keyword evidence="6 15" id="KW-0963">Cytoplasm</keyword>
<evidence type="ECO:0000256" key="7">
    <source>
        <dbReference type="ARBA" id="ARBA00022691"/>
    </source>
</evidence>
<evidence type="ECO:0000256" key="16">
    <source>
        <dbReference type="PIRSR" id="PIRSR000167-1"/>
    </source>
</evidence>
<comment type="function">
    <text evidence="13">Involved in the heme biosynthesis. Catalyzes the anaerobic oxidative decarboxylation of propionate groups of rings A and B of coproporphyrinogen III to yield the vinyl groups in protoporphyrinogen IX.</text>
</comment>
<dbReference type="InterPro" id="IPR034505">
    <property type="entry name" value="Coproporphyrinogen-III_oxidase"/>
</dbReference>
<dbReference type="FunFam" id="1.10.10.920:FF:000001">
    <property type="entry name" value="Coproporphyrinogen-III oxidase"/>
    <property type="match status" value="1"/>
</dbReference>
<dbReference type="RefSeq" id="WP_305169156.1">
    <property type="nucleotide sequence ID" value="NZ_JAUUUU010000001.1"/>
</dbReference>
<evidence type="ECO:0000256" key="2">
    <source>
        <dbReference type="ARBA" id="ARBA00004785"/>
    </source>
</evidence>
<dbReference type="InterPro" id="IPR006638">
    <property type="entry name" value="Elp3/MiaA/NifB-like_rSAM"/>
</dbReference>
<dbReference type="Proteomes" id="UP001178354">
    <property type="component" value="Unassembled WGS sequence"/>
</dbReference>
<evidence type="ECO:0000259" key="18">
    <source>
        <dbReference type="PROSITE" id="PS51918"/>
    </source>
</evidence>
<dbReference type="CDD" id="cd01335">
    <property type="entry name" value="Radical_SAM"/>
    <property type="match status" value="1"/>
</dbReference>
<reference evidence="19" key="2">
    <citation type="submission" date="2023-08" db="EMBL/GenBank/DDBJ databases">
        <authorList>
            <person name="Luo J."/>
        </authorList>
    </citation>
    <scope>NUCLEOTIDE SEQUENCE</scope>
    <source>
        <strain evidence="19">DSM 25064</strain>
    </source>
</reference>
<keyword evidence="5 15" id="KW-0004">4Fe-4S</keyword>
<dbReference type="Gene3D" id="3.80.30.20">
    <property type="entry name" value="tm_1862 like domain"/>
    <property type="match status" value="1"/>
</dbReference>
<evidence type="ECO:0000256" key="12">
    <source>
        <dbReference type="ARBA" id="ARBA00023244"/>
    </source>
</evidence>
<feature type="binding site" evidence="16">
    <location>
        <position position="248"/>
    </location>
    <ligand>
        <name>S-adenosyl-L-methionine</name>
        <dbReference type="ChEBI" id="CHEBI:59789"/>
        <label>2</label>
    </ligand>
</feature>
<comment type="catalytic activity">
    <reaction evidence="14 15">
        <text>coproporphyrinogen III + 2 S-adenosyl-L-methionine = protoporphyrinogen IX + 2 5'-deoxyadenosine + 2 L-methionine + 2 CO2</text>
        <dbReference type="Rhea" id="RHEA:15425"/>
        <dbReference type="ChEBI" id="CHEBI:16526"/>
        <dbReference type="ChEBI" id="CHEBI:17319"/>
        <dbReference type="ChEBI" id="CHEBI:57307"/>
        <dbReference type="ChEBI" id="CHEBI:57309"/>
        <dbReference type="ChEBI" id="CHEBI:57844"/>
        <dbReference type="ChEBI" id="CHEBI:59789"/>
        <dbReference type="EC" id="1.3.98.3"/>
    </reaction>
</comment>
<keyword evidence="7 15" id="KW-0949">S-adenosyl-L-methionine</keyword>
<comment type="subcellular location">
    <subcellularLocation>
        <location evidence="1 15">Cytoplasm</location>
    </subcellularLocation>
</comment>
<feature type="binding site" evidence="17">
    <location>
        <position position="71"/>
    </location>
    <ligand>
        <name>[4Fe-4S] cluster</name>
        <dbReference type="ChEBI" id="CHEBI:49883"/>
        <note>4Fe-4S-S-AdoMet</note>
    </ligand>
</feature>
<evidence type="ECO:0000313" key="19">
    <source>
        <dbReference type="EMBL" id="MDP1519644.1"/>
    </source>
</evidence>
<feature type="binding site" evidence="16">
    <location>
        <position position="334"/>
    </location>
    <ligand>
        <name>S-adenosyl-L-methionine</name>
        <dbReference type="ChEBI" id="CHEBI:59789"/>
        <label>1</label>
    </ligand>
</feature>
<dbReference type="NCBIfam" id="TIGR00538">
    <property type="entry name" value="hemN"/>
    <property type="match status" value="1"/>
</dbReference>
<comment type="pathway">
    <text evidence="2 15">Porphyrin-containing compound metabolism; protoporphyrin-IX biosynthesis; protoporphyrinogen-IX from coproporphyrinogen-III (AdoMet route): step 1/1.</text>
</comment>
<keyword evidence="10 15" id="KW-0408">Iron</keyword>
<evidence type="ECO:0000256" key="9">
    <source>
        <dbReference type="ARBA" id="ARBA00023002"/>
    </source>
</evidence>
<evidence type="ECO:0000256" key="10">
    <source>
        <dbReference type="ARBA" id="ARBA00023004"/>
    </source>
</evidence>
<dbReference type="AlphaFoldDB" id="A0AAW8AZI0"/>
<dbReference type="PROSITE" id="PS51918">
    <property type="entry name" value="RADICAL_SAM"/>
    <property type="match status" value="1"/>
</dbReference>
<dbReference type="SFLD" id="SFLDG01065">
    <property type="entry name" value="anaerobic_coproporphyrinogen-I"/>
    <property type="match status" value="1"/>
</dbReference>
<feature type="binding site" evidence="16">
    <location>
        <position position="150"/>
    </location>
    <ligand>
        <name>S-adenosyl-L-methionine</name>
        <dbReference type="ChEBI" id="CHEBI:59789"/>
        <label>1</label>
    </ligand>
</feature>
<keyword evidence="9 15" id="KW-0560">Oxidoreductase</keyword>
<comment type="cofactor">
    <cofactor evidence="15 17">
        <name>[4Fe-4S] cluster</name>
        <dbReference type="ChEBI" id="CHEBI:49883"/>
    </cofactor>
    <text evidence="15 17">Binds 1 [4Fe-4S] cluster. The cluster is coordinated with 3 cysteines and an exchangeable S-adenosyl-L-methionine.</text>
</comment>
<dbReference type="GO" id="GO:0004109">
    <property type="term" value="F:coproporphyrinogen oxidase activity"/>
    <property type="evidence" value="ECO:0007669"/>
    <property type="project" value="InterPro"/>
</dbReference>
<evidence type="ECO:0000256" key="15">
    <source>
        <dbReference type="PIRNR" id="PIRNR000167"/>
    </source>
</evidence>
<dbReference type="PANTHER" id="PTHR13932:SF6">
    <property type="entry name" value="OXYGEN-INDEPENDENT COPROPORPHYRINOGEN III OXIDASE"/>
    <property type="match status" value="1"/>
</dbReference>
<evidence type="ECO:0000256" key="11">
    <source>
        <dbReference type="ARBA" id="ARBA00023014"/>
    </source>
</evidence>
<organism evidence="19 20">
    <name type="scientific">Porticoccus litoralis</name>
    <dbReference type="NCBI Taxonomy" id="434086"/>
    <lineage>
        <taxon>Bacteria</taxon>
        <taxon>Pseudomonadati</taxon>
        <taxon>Pseudomonadota</taxon>
        <taxon>Gammaproteobacteria</taxon>
        <taxon>Cellvibrionales</taxon>
        <taxon>Porticoccaceae</taxon>
        <taxon>Porticoccus</taxon>
    </lineage>
</organism>
<gene>
    <name evidence="19" type="primary">hemN</name>
    <name evidence="19" type="ORF">Q8A57_01505</name>
</gene>
<feature type="binding site" evidence="16">
    <location>
        <position position="177"/>
    </location>
    <ligand>
        <name>S-adenosyl-L-methionine</name>
        <dbReference type="ChEBI" id="CHEBI:59789"/>
        <label>2</label>
    </ligand>
</feature>
<keyword evidence="12 15" id="KW-0627">Porphyrin biosynthesis</keyword>
<dbReference type="Pfam" id="PF06969">
    <property type="entry name" value="HemN_C"/>
    <property type="match status" value="1"/>
</dbReference>
<dbReference type="EMBL" id="JAUUUU010000001">
    <property type="protein sequence ID" value="MDP1519644.1"/>
    <property type="molecule type" value="Genomic_DNA"/>
</dbReference>
<feature type="binding site" evidence="16">
    <location>
        <position position="58"/>
    </location>
    <ligand>
        <name>S-adenosyl-L-methionine</name>
        <dbReference type="ChEBI" id="CHEBI:59789"/>
        <label>1</label>
    </ligand>
</feature>
<dbReference type="SFLD" id="SFLDS00029">
    <property type="entry name" value="Radical_SAM"/>
    <property type="match status" value="1"/>
</dbReference>
<name>A0AAW8AZI0_9GAMM</name>
<feature type="domain" description="Radical SAM core" evidence="18">
    <location>
        <begin position="49"/>
        <end position="285"/>
    </location>
</feature>
<proteinExistence type="inferred from homology"/>
<evidence type="ECO:0000256" key="4">
    <source>
        <dbReference type="ARBA" id="ARBA00011245"/>
    </source>
</evidence>
<feature type="binding site" evidence="16">
    <location>
        <position position="115"/>
    </location>
    <ligand>
        <name>S-adenosyl-L-methionine</name>
        <dbReference type="ChEBI" id="CHEBI:59789"/>
        <label>1</label>
    </ligand>
</feature>
<evidence type="ECO:0000256" key="17">
    <source>
        <dbReference type="PIRSR" id="PIRSR000167-2"/>
    </source>
</evidence>
<protein>
    <recommendedName>
        <fullName evidence="15">Coproporphyrinogen-III oxidase</fullName>
        <ecNumber evidence="15">1.3.98.3</ecNumber>
    </recommendedName>
</protein>
<feature type="binding site" evidence="16">
    <location>
        <position position="189"/>
    </location>
    <ligand>
        <name>S-adenosyl-L-methionine</name>
        <dbReference type="ChEBI" id="CHEBI:59789"/>
        <label>2</label>
    </ligand>
</feature>
<comment type="similarity">
    <text evidence="3 15">Belongs to the anaerobic coproporphyrinogen-III oxidase family.</text>
</comment>
<dbReference type="GO" id="GO:0046872">
    <property type="term" value="F:metal ion binding"/>
    <property type="evidence" value="ECO:0007669"/>
    <property type="project" value="UniProtKB-KW"/>
</dbReference>
<dbReference type="InterPro" id="IPR004558">
    <property type="entry name" value="Coprogen_oxidase_HemN"/>
</dbReference>
<feature type="binding site" evidence="16">
    <location>
        <begin position="70"/>
        <end position="72"/>
    </location>
    <ligand>
        <name>S-adenosyl-L-methionine</name>
        <dbReference type="ChEBI" id="CHEBI:59789"/>
        <label>2</label>
    </ligand>
</feature>
<keyword evidence="8 15" id="KW-0479">Metal-binding</keyword>
<evidence type="ECO:0000256" key="14">
    <source>
        <dbReference type="ARBA" id="ARBA00048321"/>
    </source>
</evidence>
<dbReference type="GO" id="GO:0051989">
    <property type="term" value="F:coproporphyrinogen dehydrogenase activity"/>
    <property type="evidence" value="ECO:0007669"/>
    <property type="project" value="UniProtKB-EC"/>
</dbReference>
<dbReference type="GO" id="GO:0006782">
    <property type="term" value="P:protoporphyrinogen IX biosynthetic process"/>
    <property type="evidence" value="ECO:0007669"/>
    <property type="project" value="TreeGrafter"/>
</dbReference>
<dbReference type="InterPro" id="IPR010723">
    <property type="entry name" value="HemN_C"/>
</dbReference>
<dbReference type="InterPro" id="IPR058240">
    <property type="entry name" value="rSAM_sf"/>
</dbReference>
<keyword evidence="11 15" id="KW-0411">Iron-sulfur</keyword>
<sequence length="462" mass="52378">MTSSSVVWDRQLIDRYDLSGPRYTSYPTAPQFHNQFGEADLRQAITRSNAAGRPLSLYFHIPFCSTVCYYCACNKIITANRKRAMPYLERLMEEVARQGALFDRSRPVHQLHWGGGTPTYISDDEKRLLMAATREHFNLLEDDSGEYSIEIHPGDMDVATIGCLRELGFNRLSMGIQDFDPTVQQAVNRFNSVEEVRELVQAGRNEGFHSISMDLIYGLPHQTWNTFERTLASIIDLAPDRLSVFNYAHLPHLFKVQKQIDESALPSAEEKLLMMERITEVLLGAGYVYIGMDHFARPDDELAVAQQQGLLQRNFQGYSTHGGCDLVAFGVSAISAIDNVFAQNHKQIEDYQGAIDAGRLPVVRGFELSADDLLRQEVIKQLICQFELDFVDIECRFDIDFKDYFAAELEQLQPMAADGLVALTASGIRVTLAGRLLIRRICMTFDAYINQSRSEIRYSKII</sequence>
<dbReference type="InterPro" id="IPR007197">
    <property type="entry name" value="rSAM"/>
</dbReference>
<feature type="binding site" evidence="16">
    <location>
        <begin position="116"/>
        <end position="117"/>
    </location>
    <ligand>
        <name>S-adenosyl-L-methionine</name>
        <dbReference type="ChEBI" id="CHEBI:59789"/>
        <label>2</label>
    </ligand>
</feature>
<evidence type="ECO:0000256" key="13">
    <source>
        <dbReference type="ARBA" id="ARBA00024295"/>
    </source>
</evidence>
<dbReference type="GO" id="GO:0005737">
    <property type="term" value="C:cytoplasm"/>
    <property type="evidence" value="ECO:0007669"/>
    <property type="project" value="UniProtKB-SubCell"/>
</dbReference>
<evidence type="ECO:0000256" key="3">
    <source>
        <dbReference type="ARBA" id="ARBA00005493"/>
    </source>
</evidence>
<comment type="caution">
    <text evidence="19">The sequence shown here is derived from an EMBL/GenBank/DDBJ whole genome shotgun (WGS) entry which is preliminary data.</text>
</comment>
<dbReference type="PIRSF" id="PIRSF000167">
    <property type="entry name" value="HemN"/>
    <property type="match status" value="1"/>
</dbReference>
<evidence type="ECO:0000256" key="8">
    <source>
        <dbReference type="ARBA" id="ARBA00022723"/>
    </source>
</evidence>
<keyword evidence="20" id="KW-1185">Reference proteome</keyword>
<evidence type="ECO:0000313" key="20">
    <source>
        <dbReference type="Proteomes" id="UP001178354"/>
    </source>
</evidence>
<dbReference type="Pfam" id="PF04055">
    <property type="entry name" value="Radical_SAM"/>
    <property type="match status" value="1"/>
</dbReference>
<accession>A0AAW8AZI0</accession>
<evidence type="ECO:0000256" key="5">
    <source>
        <dbReference type="ARBA" id="ARBA00022485"/>
    </source>
</evidence>
<dbReference type="SMART" id="SM00729">
    <property type="entry name" value="Elp3"/>
    <property type="match status" value="1"/>
</dbReference>
<dbReference type="SUPFAM" id="SSF102114">
    <property type="entry name" value="Radical SAM enzymes"/>
    <property type="match status" value="1"/>
</dbReference>
<feature type="binding site" evidence="17">
    <location>
        <position position="68"/>
    </location>
    <ligand>
        <name>[4Fe-4S] cluster</name>
        <dbReference type="ChEBI" id="CHEBI:49883"/>
        <note>4Fe-4S-S-AdoMet</note>
    </ligand>
</feature>
<feature type="binding site" evidence="16">
    <location>
        <position position="214"/>
    </location>
    <ligand>
        <name>S-adenosyl-L-methionine</name>
        <dbReference type="ChEBI" id="CHEBI:59789"/>
        <label>2</label>
    </ligand>
</feature>
<evidence type="ECO:0000256" key="6">
    <source>
        <dbReference type="ARBA" id="ARBA00022490"/>
    </source>
</evidence>
<dbReference type="GO" id="GO:0051539">
    <property type="term" value="F:4 iron, 4 sulfur cluster binding"/>
    <property type="evidence" value="ECO:0007669"/>
    <property type="project" value="UniProtKB-KW"/>
</dbReference>
<reference evidence="19" key="1">
    <citation type="journal article" date="2010" name="Int. J. Syst. Evol. Microbiol.">
        <title>Porticoccus litoralis gen. nov., sp. nov., a gammaproteobacterium isolated from the Yellow Sea.</title>
        <authorList>
            <person name="Oh H.M."/>
            <person name="Kim H."/>
            <person name="Kim K.M."/>
            <person name="Min G.S."/>
            <person name="Cho J.C."/>
        </authorList>
    </citation>
    <scope>NUCLEOTIDE SEQUENCE</scope>
    <source>
        <strain evidence="19">DSM 25064</strain>
    </source>
</reference>
<feature type="binding site" evidence="17">
    <location>
        <position position="64"/>
    </location>
    <ligand>
        <name>[4Fe-4S] cluster</name>
        <dbReference type="ChEBI" id="CHEBI:49883"/>
        <note>4Fe-4S-S-AdoMet</note>
    </ligand>
</feature>